<organism evidence="2 3">
    <name type="scientific">Sinorhizobium numidicum</name>
    <dbReference type="NCBI Taxonomy" id="680248"/>
    <lineage>
        <taxon>Bacteria</taxon>
        <taxon>Pseudomonadati</taxon>
        <taxon>Pseudomonadota</taxon>
        <taxon>Alphaproteobacteria</taxon>
        <taxon>Hyphomicrobiales</taxon>
        <taxon>Rhizobiaceae</taxon>
        <taxon>Sinorhizobium/Ensifer group</taxon>
        <taxon>Sinorhizobium</taxon>
    </lineage>
</organism>
<sequence>MEQKIVRALAFIARCSAAATAAYELASFLGLTESVRAAMSAMIVSQERLHETHSSLRGAHLRHAARA</sequence>
<dbReference type="EMBL" id="CP120372">
    <property type="protein sequence ID" value="WEX85576.1"/>
    <property type="molecule type" value="Genomic_DNA"/>
</dbReference>
<keyword evidence="1" id="KW-0732">Signal</keyword>
<evidence type="ECO:0000256" key="1">
    <source>
        <dbReference type="SAM" id="SignalP"/>
    </source>
</evidence>
<feature type="signal peptide" evidence="1">
    <location>
        <begin position="1"/>
        <end position="21"/>
    </location>
</feature>
<keyword evidence="3" id="KW-1185">Reference proteome</keyword>
<gene>
    <name evidence="2" type="ORF">PYH38_006001</name>
</gene>
<geneLocation type="plasmid" evidence="2 3">
    <name>unnamed</name>
</geneLocation>
<accession>A0ABY8D3Y3</accession>
<proteinExistence type="predicted"/>
<name>A0ABY8D3Y3_9HYPH</name>
<keyword evidence="2" id="KW-0614">Plasmid</keyword>
<feature type="chain" id="PRO_5046408603" evidence="1">
    <location>
        <begin position="22"/>
        <end position="67"/>
    </location>
</feature>
<evidence type="ECO:0000313" key="3">
    <source>
        <dbReference type="Proteomes" id="UP001235547"/>
    </source>
</evidence>
<dbReference type="Proteomes" id="UP001235547">
    <property type="component" value="Plasmid unnamed"/>
</dbReference>
<protein>
    <submittedName>
        <fullName evidence="2">Uncharacterized protein</fullName>
    </submittedName>
</protein>
<evidence type="ECO:0000313" key="2">
    <source>
        <dbReference type="EMBL" id="WEX85576.1"/>
    </source>
</evidence>
<dbReference type="RefSeq" id="WP_280736496.1">
    <property type="nucleotide sequence ID" value="NZ_CP120369.1"/>
</dbReference>
<reference evidence="2 3" key="1">
    <citation type="submission" date="2023-03" db="EMBL/GenBank/DDBJ databases">
        <authorList>
            <person name="Kaur S."/>
            <person name="Espinosa-Saiz D."/>
            <person name="Velazquez E."/>
            <person name="Menendez E."/>
            <person name="diCenzo G.C."/>
        </authorList>
    </citation>
    <scope>NUCLEOTIDE SEQUENCE [LARGE SCALE GENOMIC DNA]</scope>
    <source>
        <strain evidence="2 3">LMG 27395</strain>
        <plasmid evidence="2 3">unnamed</plasmid>
    </source>
</reference>